<dbReference type="GeneID" id="92515560"/>
<dbReference type="OrthoDB" id="267246at2759"/>
<feature type="compositionally biased region" description="Basic residues" evidence="1">
    <location>
        <begin position="586"/>
        <end position="595"/>
    </location>
</feature>
<reference evidence="2 3" key="1">
    <citation type="submission" date="2021-03" db="EMBL/GenBank/DDBJ databases">
        <title>Leishmania (Mundinia) martiniquensis Genome sequencing and assembly.</title>
        <authorList>
            <person name="Almutairi H."/>
            <person name="Gatherer D."/>
        </authorList>
    </citation>
    <scope>NUCLEOTIDE SEQUENCE [LARGE SCALE GENOMIC DNA]</scope>
    <source>
        <strain evidence="2">LSCM1</strain>
    </source>
</reference>
<feature type="compositionally biased region" description="Low complexity" evidence="1">
    <location>
        <begin position="397"/>
        <end position="406"/>
    </location>
</feature>
<sequence length="717" mass="74094">MSDTHDAAATIPSSSPLHREATAAMPDAPAPIGLSVAALPHSMSSWEFLDVEGDRSPADFSRSLHRDTGSPPACVQRAADLKTGGGRMFRAATAAKEAGNAALEPPVALVQLLGTESHHTAGDATPKRPLSSGGAPYEGRHSRYGLAKIVEEHHSLTCSASTAWSILSTTSQACVPAAHTGPCAGPATTIDNTLSSDDVLATTPMMSTSTGEAGTCQHRDGTVSPLYAGAEALGAWRTDSRPCSLPLATHHTAMPHSCELVTEQAGHDIGSATYAAATAPAMNTLLIPRVISVATTPLTSDGEQCMGESRLAGVWTPTLTDSATLGDHAAVASLASTLPSPSHGAPVLFEDSIQQFGEGGSVIEAQGDAAAAASAAAVLEGQLELGGPLSMPPSPCPDAAAGAGPRRGSEQPAVLLAWLPKPLVSLCERRRLGCFREADDEESRAPHTIDIEPAGSISEQQRQREERKAATCLLRRMSFISSSSLVTVLLPPAMTNAPFPSTAAAAAAAPAPEAAPAASSTMFSLEPALLWSQLCVVCAGGSHRALKGLHRLCDYVWQDLKHHWYPQLRLVLGDHSSARQIHCSRHARRRLKPKRNSGIGESASATDGTATGAATVFSPAASDAALSSAAGRGQWRSMSSPCFFNGDVRPPRDSSAHQCITGKEGAGAAAIRPFHATSSGPSSPPPTSSTKDGMRLYVIMTAEAVASAAQGLLVFLL</sequence>
<dbReference type="RefSeq" id="XP_067179683.1">
    <property type="nucleotide sequence ID" value="XM_067323048.1"/>
</dbReference>
<organism evidence="2 3">
    <name type="scientific">Leishmania martiniquensis</name>
    <dbReference type="NCBI Taxonomy" id="1580590"/>
    <lineage>
        <taxon>Eukaryota</taxon>
        <taxon>Discoba</taxon>
        <taxon>Euglenozoa</taxon>
        <taxon>Kinetoplastea</taxon>
        <taxon>Metakinetoplastina</taxon>
        <taxon>Trypanosomatida</taxon>
        <taxon>Trypanosomatidae</taxon>
        <taxon>Leishmaniinae</taxon>
        <taxon>Leishmania</taxon>
    </lineage>
</organism>
<evidence type="ECO:0000313" key="2">
    <source>
        <dbReference type="EMBL" id="KAG5481576.1"/>
    </source>
</evidence>
<comment type="caution">
    <text evidence="2">The sequence shown here is derived from an EMBL/GenBank/DDBJ whole genome shotgun (WGS) entry which is preliminary data.</text>
</comment>
<feature type="region of interest" description="Disordered" evidence="1">
    <location>
        <begin position="388"/>
        <end position="407"/>
    </location>
</feature>
<dbReference type="KEGG" id="lmat:92515560"/>
<feature type="region of interest" description="Disordered" evidence="1">
    <location>
        <begin position="586"/>
        <end position="610"/>
    </location>
</feature>
<gene>
    <name evidence="2" type="ORF">LSCM1_05600</name>
</gene>
<keyword evidence="3" id="KW-1185">Reference proteome</keyword>
<name>A0A836GUI2_9TRYP</name>
<proteinExistence type="predicted"/>
<dbReference type="AlphaFoldDB" id="A0A836GUI2"/>
<dbReference type="EMBL" id="JAFEUZ010000017">
    <property type="protein sequence ID" value="KAG5481576.1"/>
    <property type="molecule type" value="Genomic_DNA"/>
</dbReference>
<accession>A0A836GUI2</accession>
<dbReference type="Proteomes" id="UP000673552">
    <property type="component" value="Chromosome 17"/>
</dbReference>
<evidence type="ECO:0000313" key="3">
    <source>
        <dbReference type="Proteomes" id="UP000673552"/>
    </source>
</evidence>
<protein>
    <submittedName>
        <fullName evidence="2">Uncharacterized protein</fullName>
    </submittedName>
</protein>
<evidence type="ECO:0000256" key="1">
    <source>
        <dbReference type="SAM" id="MobiDB-lite"/>
    </source>
</evidence>